<dbReference type="CDD" id="cd00114">
    <property type="entry name" value="LIGANc"/>
    <property type="match status" value="1"/>
</dbReference>
<keyword evidence="11 14" id="KW-0234">DNA repair</keyword>
<dbReference type="GO" id="GO:0003677">
    <property type="term" value="F:DNA binding"/>
    <property type="evidence" value="ECO:0007669"/>
    <property type="project" value="InterPro"/>
</dbReference>
<feature type="binding site" evidence="14">
    <location>
        <position position="408"/>
    </location>
    <ligand>
        <name>Zn(2+)</name>
        <dbReference type="ChEBI" id="CHEBI:29105"/>
    </ligand>
</feature>
<dbReference type="FunFam" id="1.10.150.20:FF:000006">
    <property type="entry name" value="DNA ligase"/>
    <property type="match status" value="1"/>
</dbReference>
<comment type="cofactor">
    <cofactor evidence="14">
        <name>Mg(2+)</name>
        <dbReference type="ChEBI" id="CHEBI:18420"/>
    </cofactor>
    <cofactor evidence="14">
        <name>Mn(2+)</name>
        <dbReference type="ChEBI" id="CHEBI:29035"/>
    </cofactor>
</comment>
<keyword evidence="9 14" id="KW-0460">Magnesium</keyword>
<dbReference type="AlphaFoldDB" id="A0A0T5X8I4"/>
<dbReference type="InterPro" id="IPR003583">
    <property type="entry name" value="Hlx-hairpin-Hlx_DNA-bd_motif"/>
</dbReference>
<dbReference type="Pfam" id="PF03120">
    <property type="entry name" value="OB_DNA_ligase"/>
    <property type="match status" value="1"/>
</dbReference>
<comment type="similarity">
    <text evidence="13 14">Belongs to the NAD-dependent DNA ligase family. LigA subfamily.</text>
</comment>
<comment type="caution">
    <text evidence="17">The sequence shown here is derived from an EMBL/GenBank/DDBJ whole genome shotgun (WGS) entry which is preliminary data.</text>
</comment>
<keyword evidence="5 14" id="KW-0235">DNA replication</keyword>
<reference evidence="18" key="1">
    <citation type="submission" date="2012-09" db="EMBL/GenBank/DDBJ databases">
        <authorList>
            <person name="Weinstock G."/>
            <person name="Sodergren E."/>
            <person name="Clifton S."/>
            <person name="Fulton L."/>
            <person name="Fulton B."/>
            <person name="Courtney L."/>
            <person name="Fronick C."/>
            <person name="Harrison M."/>
            <person name="Strong C."/>
            <person name="Farmer C."/>
            <person name="Delehaunty K."/>
            <person name="Markovic C."/>
            <person name="Hall O."/>
            <person name="Minx P."/>
            <person name="Tomlinson C."/>
            <person name="Mitreva M."/>
            <person name="Nelson J."/>
            <person name="Hou S."/>
            <person name="Wollam A."/>
            <person name="Pepin K.H."/>
            <person name="Johnson M."/>
            <person name="Bhonagiri V."/>
            <person name="Nash W.E."/>
            <person name="Suruliraj S."/>
            <person name="Warren W."/>
            <person name="Chinwalla A."/>
            <person name="Mardis E.R."/>
            <person name="Wilson R.K."/>
        </authorList>
    </citation>
    <scope>NUCLEOTIDE SEQUENCE [LARGE SCALE GENOMIC DNA]</scope>
    <source>
        <strain evidence="18">OS1</strain>
    </source>
</reference>
<name>A0A0T5X8I4_9BACT</name>
<dbReference type="NCBIfam" id="NF005932">
    <property type="entry name" value="PRK07956.1"/>
    <property type="match status" value="1"/>
</dbReference>
<evidence type="ECO:0000256" key="7">
    <source>
        <dbReference type="ARBA" id="ARBA00022763"/>
    </source>
</evidence>
<evidence type="ECO:0000256" key="12">
    <source>
        <dbReference type="ARBA" id="ARBA00034005"/>
    </source>
</evidence>
<feature type="domain" description="BRCT" evidence="16">
    <location>
        <begin position="589"/>
        <end position="669"/>
    </location>
</feature>
<sequence length="674" mass="76369">MLVDLGEAKKRAEELRKEIEKHNYYYYVLDSPVITDEEYDALYRGLVELERRFPEIITPDSPTQRVGGKPKEEFRKVVHEIPMLSMDNVFTQEELQSFVSRVYRILEREVDFTTELKVDGIAVSLVYEDGRFVLGATRGDGRVGEDVTENLRTIKSLPLRLMEPLPGRLEVRGEVYMTKEDFASLNRSREEDGEPLFANPRNAAAGSLRQLDPNVTAQRRLRIFVYQVVHPEEYGLFSQFQVLSWLRNKGFPTQGNERLCKNFEELWNYIEEWKEKRHSLAYATDGVVVKVDDLTAYEQLGTTAKAPRWQIAFKYPAEEQRTRLLRIEVSVGRTGALTPVAILEPVRLAGTVVQRASLHNEDEIKRLDVRVGDYVYVRKAGEIIPEVVRVDYSARTGQERPFAIPENCPVCGATVVRLVGEVAYRCPNKSCPAQIKESIKHFASRDAMDIKGLGEKIIEQLVDKKMIGGFADLYKLKKEDLISLDRMGPKSAEKLINAINSSKNRPLSRLIYALGIRYVGSRTAEILAERFKSMDNLAKADIQDLSDIPGIGPQIASSIVAFFRDEKNLATIKDLARCGIKMAEEESERQEGPWEGWKIVFTGELEKATRNEAENIVKYLGAIPSSSVSRNVAFVVIGRNPGSKLAKAQELGVKIVDEQTFWKLVDEAKSKKGN</sequence>
<dbReference type="SUPFAM" id="SSF52113">
    <property type="entry name" value="BRCT domain"/>
    <property type="match status" value="1"/>
</dbReference>
<feature type="binding site" evidence="14">
    <location>
        <position position="431"/>
    </location>
    <ligand>
        <name>Zn(2+)</name>
        <dbReference type="ChEBI" id="CHEBI:29105"/>
    </ligand>
</feature>
<dbReference type="GO" id="GO:0046872">
    <property type="term" value="F:metal ion binding"/>
    <property type="evidence" value="ECO:0007669"/>
    <property type="project" value="UniProtKB-KW"/>
</dbReference>
<dbReference type="SMART" id="SM00278">
    <property type="entry name" value="HhH1"/>
    <property type="match status" value="3"/>
</dbReference>
<dbReference type="InterPro" id="IPR012340">
    <property type="entry name" value="NA-bd_OB-fold"/>
</dbReference>
<keyword evidence="7 14" id="KW-0227">DNA damage</keyword>
<evidence type="ECO:0000256" key="4">
    <source>
        <dbReference type="ARBA" id="ARBA00022598"/>
    </source>
</evidence>
<dbReference type="Pfam" id="PF00533">
    <property type="entry name" value="BRCT"/>
    <property type="match status" value="1"/>
</dbReference>
<dbReference type="InterPro" id="IPR036420">
    <property type="entry name" value="BRCT_dom_sf"/>
</dbReference>
<evidence type="ECO:0000256" key="8">
    <source>
        <dbReference type="ARBA" id="ARBA00022833"/>
    </source>
</evidence>
<dbReference type="InterPro" id="IPR001679">
    <property type="entry name" value="DNA_ligase"/>
</dbReference>
<feature type="binding site" evidence="14">
    <location>
        <position position="290"/>
    </location>
    <ligand>
        <name>NAD(+)</name>
        <dbReference type="ChEBI" id="CHEBI:57540"/>
    </ligand>
</feature>
<dbReference type="SMART" id="SM00532">
    <property type="entry name" value="LIGANc"/>
    <property type="match status" value="1"/>
</dbReference>
<dbReference type="InterPro" id="IPR013840">
    <property type="entry name" value="DNAligase_N"/>
</dbReference>
<evidence type="ECO:0000256" key="14">
    <source>
        <dbReference type="HAMAP-Rule" id="MF_01588"/>
    </source>
</evidence>
<dbReference type="Pfam" id="PF12826">
    <property type="entry name" value="HHH_2"/>
    <property type="match status" value="1"/>
</dbReference>
<dbReference type="EMBL" id="ACJX03000001">
    <property type="protein sequence ID" value="KRT34648.1"/>
    <property type="molecule type" value="Genomic_DNA"/>
</dbReference>
<dbReference type="GO" id="GO:0005829">
    <property type="term" value="C:cytosol"/>
    <property type="evidence" value="ECO:0007669"/>
    <property type="project" value="TreeGrafter"/>
</dbReference>
<evidence type="ECO:0000256" key="15">
    <source>
        <dbReference type="RuleBase" id="RU000618"/>
    </source>
</evidence>
<dbReference type="GO" id="GO:0006260">
    <property type="term" value="P:DNA replication"/>
    <property type="evidence" value="ECO:0007669"/>
    <property type="project" value="UniProtKB-KW"/>
</dbReference>
<evidence type="ECO:0000256" key="11">
    <source>
        <dbReference type="ARBA" id="ARBA00023204"/>
    </source>
</evidence>
<dbReference type="Gene3D" id="2.40.50.140">
    <property type="entry name" value="Nucleic acid-binding proteins"/>
    <property type="match status" value="1"/>
</dbReference>
<dbReference type="InterPro" id="IPR033136">
    <property type="entry name" value="DNA_ligase_CS"/>
</dbReference>
<protein>
    <recommendedName>
        <fullName evidence="3 14">DNA ligase</fullName>
        <ecNumber evidence="2 14">6.5.1.2</ecNumber>
    </recommendedName>
    <alternativeName>
        <fullName evidence="14">Polydeoxyribonucleotide synthase [NAD(+)]</fullName>
    </alternativeName>
</protein>
<dbReference type="SMART" id="SM00292">
    <property type="entry name" value="BRCT"/>
    <property type="match status" value="1"/>
</dbReference>
<keyword evidence="6 14" id="KW-0479">Metal-binding</keyword>
<feature type="binding site" evidence="14">
    <location>
        <position position="174"/>
    </location>
    <ligand>
        <name>NAD(+)</name>
        <dbReference type="ChEBI" id="CHEBI:57540"/>
    </ligand>
</feature>
<evidence type="ECO:0000256" key="5">
    <source>
        <dbReference type="ARBA" id="ARBA00022705"/>
    </source>
</evidence>
<dbReference type="RefSeq" id="WP_009200475.1">
    <property type="nucleotide sequence ID" value="NZ_ACJX03000001.1"/>
</dbReference>
<feature type="active site" description="N6-AMP-lysine intermediate" evidence="14">
    <location>
        <position position="117"/>
    </location>
</feature>
<dbReference type="PROSITE" id="PS50172">
    <property type="entry name" value="BRCT"/>
    <property type="match status" value="1"/>
</dbReference>
<dbReference type="FunFam" id="1.10.150.20:FF:000007">
    <property type="entry name" value="DNA ligase"/>
    <property type="match status" value="1"/>
</dbReference>
<dbReference type="Pfam" id="PF14520">
    <property type="entry name" value="HHH_5"/>
    <property type="match status" value="1"/>
</dbReference>
<keyword evidence="14" id="KW-0464">Manganese</keyword>
<feature type="binding site" evidence="14">
    <location>
        <begin position="85"/>
        <end position="86"/>
    </location>
    <ligand>
        <name>NAD(+)</name>
        <dbReference type="ChEBI" id="CHEBI:57540"/>
    </ligand>
</feature>
<dbReference type="InterPro" id="IPR001357">
    <property type="entry name" value="BRCT_dom"/>
</dbReference>
<dbReference type="PANTHER" id="PTHR23389:SF9">
    <property type="entry name" value="DNA LIGASE"/>
    <property type="match status" value="1"/>
</dbReference>
<dbReference type="SUPFAM" id="SSF47781">
    <property type="entry name" value="RuvA domain 2-like"/>
    <property type="match status" value="1"/>
</dbReference>
<dbReference type="PROSITE" id="PS01055">
    <property type="entry name" value="DNA_LIGASE_N1"/>
    <property type="match status" value="1"/>
</dbReference>
<dbReference type="Gene3D" id="3.30.470.30">
    <property type="entry name" value="DNA ligase/mRNA capping enzyme"/>
    <property type="match status" value="1"/>
</dbReference>
<feature type="binding site" evidence="14">
    <location>
        <position position="314"/>
    </location>
    <ligand>
        <name>NAD(+)</name>
        <dbReference type="ChEBI" id="CHEBI:57540"/>
    </ligand>
</feature>
<evidence type="ECO:0000256" key="2">
    <source>
        <dbReference type="ARBA" id="ARBA00012722"/>
    </source>
</evidence>
<dbReference type="Gene3D" id="3.40.50.10190">
    <property type="entry name" value="BRCT domain"/>
    <property type="match status" value="1"/>
</dbReference>
<dbReference type="Pfam" id="PF01653">
    <property type="entry name" value="DNA_ligase_aden"/>
    <property type="match status" value="1"/>
</dbReference>
<evidence type="ECO:0000256" key="3">
    <source>
        <dbReference type="ARBA" id="ARBA00013308"/>
    </source>
</evidence>
<dbReference type="FunFam" id="2.40.50.140:FF:000012">
    <property type="entry name" value="DNA ligase"/>
    <property type="match status" value="1"/>
</dbReference>
<evidence type="ECO:0000256" key="10">
    <source>
        <dbReference type="ARBA" id="ARBA00023027"/>
    </source>
</evidence>
<accession>A0A0T5X8I4</accession>
<comment type="function">
    <text evidence="1 14">DNA ligase that catalyzes the formation of phosphodiester linkages between 5'-phosphoryl and 3'-hydroxyl groups in double-stranded DNA using NAD as a coenzyme and as the energy source for the reaction. It is essential for DNA replication and repair of damaged DNA.</text>
</comment>
<dbReference type="GO" id="GO:0003911">
    <property type="term" value="F:DNA ligase (NAD+) activity"/>
    <property type="evidence" value="ECO:0007669"/>
    <property type="project" value="UniProtKB-UniRule"/>
</dbReference>
<dbReference type="InterPro" id="IPR010994">
    <property type="entry name" value="RuvA_2-like"/>
</dbReference>
<evidence type="ECO:0000259" key="16">
    <source>
        <dbReference type="PROSITE" id="PS50172"/>
    </source>
</evidence>
<dbReference type="eggNOG" id="COG0272">
    <property type="taxonomic scope" value="Bacteria"/>
</dbReference>
<dbReference type="InterPro" id="IPR013839">
    <property type="entry name" value="DNAligase_adenylation"/>
</dbReference>
<dbReference type="InterPro" id="IPR004149">
    <property type="entry name" value="Znf_DNAligase_C4"/>
</dbReference>
<dbReference type="InterPro" id="IPR004150">
    <property type="entry name" value="NAD_DNA_ligase_OB"/>
</dbReference>
<keyword evidence="8 14" id="KW-0862">Zinc</keyword>
<feature type="binding site" evidence="14">
    <location>
        <position position="115"/>
    </location>
    <ligand>
        <name>NAD(+)</name>
        <dbReference type="ChEBI" id="CHEBI:57540"/>
    </ligand>
</feature>
<dbReference type="Proteomes" id="UP000005273">
    <property type="component" value="Unassembled WGS sequence"/>
</dbReference>
<dbReference type="Pfam" id="PF03119">
    <property type="entry name" value="DNA_ligase_ZBD"/>
    <property type="match status" value="1"/>
</dbReference>
<proteinExistence type="inferred from homology"/>
<dbReference type="HAMAP" id="MF_01588">
    <property type="entry name" value="DNA_ligase_A"/>
    <property type="match status" value="1"/>
</dbReference>
<feature type="binding site" evidence="14">
    <location>
        <position position="411"/>
    </location>
    <ligand>
        <name>Zn(2+)</name>
        <dbReference type="ChEBI" id="CHEBI:29105"/>
    </ligand>
</feature>
<dbReference type="PROSITE" id="PS01056">
    <property type="entry name" value="DNA_LIGASE_N2"/>
    <property type="match status" value="1"/>
</dbReference>
<feature type="binding site" evidence="14">
    <location>
        <position position="426"/>
    </location>
    <ligand>
        <name>Zn(2+)</name>
        <dbReference type="ChEBI" id="CHEBI:29105"/>
    </ligand>
</feature>
<dbReference type="Gene3D" id="1.10.150.20">
    <property type="entry name" value="5' to 3' exonuclease, C-terminal subdomain"/>
    <property type="match status" value="2"/>
</dbReference>
<evidence type="ECO:0000256" key="9">
    <source>
        <dbReference type="ARBA" id="ARBA00022842"/>
    </source>
</evidence>
<dbReference type="EC" id="6.5.1.2" evidence="2 14"/>
<dbReference type="NCBIfam" id="TIGR00575">
    <property type="entry name" value="dnlj"/>
    <property type="match status" value="1"/>
</dbReference>
<dbReference type="PANTHER" id="PTHR23389">
    <property type="entry name" value="CHROMOSOME TRANSMISSION FIDELITY FACTOR 18"/>
    <property type="match status" value="1"/>
</dbReference>
<evidence type="ECO:0000256" key="1">
    <source>
        <dbReference type="ARBA" id="ARBA00004067"/>
    </source>
</evidence>
<dbReference type="Pfam" id="PF22745">
    <property type="entry name" value="Nlig-Ia"/>
    <property type="match status" value="1"/>
</dbReference>
<dbReference type="CDD" id="cd17748">
    <property type="entry name" value="BRCT_DNA_ligase_like"/>
    <property type="match status" value="1"/>
</dbReference>
<evidence type="ECO:0000313" key="17">
    <source>
        <dbReference type="EMBL" id="KRT34648.1"/>
    </source>
</evidence>
<keyword evidence="4 14" id="KW-0436">Ligase</keyword>
<evidence type="ECO:0000313" key="18">
    <source>
        <dbReference type="Proteomes" id="UP000005273"/>
    </source>
</evidence>
<keyword evidence="18" id="KW-1185">Reference proteome</keyword>
<keyword evidence="10 14" id="KW-0520">NAD</keyword>
<dbReference type="GO" id="GO:0006281">
    <property type="term" value="P:DNA repair"/>
    <property type="evidence" value="ECO:0007669"/>
    <property type="project" value="UniProtKB-KW"/>
</dbReference>
<gene>
    <name evidence="14" type="primary">ligA</name>
    <name evidence="17" type="ORF">HMPREF1705_03886</name>
</gene>
<evidence type="ECO:0000256" key="6">
    <source>
        <dbReference type="ARBA" id="ARBA00022723"/>
    </source>
</evidence>
<dbReference type="SUPFAM" id="SSF56091">
    <property type="entry name" value="DNA ligase/mRNA capping enzyme, catalytic domain"/>
    <property type="match status" value="1"/>
</dbReference>
<organism evidence="17 18">
    <name type="scientific">Acetomicrobium hydrogeniformans ATCC BAA-1850</name>
    <dbReference type="NCBI Taxonomy" id="592015"/>
    <lineage>
        <taxon>Bacteria</taxon>
        <taxon>Thermotogati</taxon>
        <taxon>Synergistota</taxon>
        <taxon>Synergistia</taxon>
        <taxon>Synergistales</taxon>
        <taxon>Acetomicrobiaceae</taxon>
        <taxon>Acetomicrobium</taxon>
    </lineage>
</organism>
<comment type="catalytic activity">
    <reaction evidence="12 14 15">
        <text>NAD(+) + (deoxyribonucleotide)n-3'-hydroxyl + 5'-phospho-(deoxyribonucleotide)m = (deoxyribonucleotide)n+m + AMP + beta-nicotinamide D-nucleotide.</text>
        <dbReference type="EC" id="6.5.1.2"/>
    </reaction>
</comment>
<dbReference type="Gene3D" id="6.20.10.30">
    <property type="match status" value="1"/>
</dbReference>
<dbReference type="InterPro" id="IPR041663">
    <property type="entry name" value="DisA/LigA_HHH"/>
</dbReference>
<dbReference type="SUPFAM" id="SSF50249">
    <property type="entry name" value="Nucleic acid-binding proteins"/>
    <property type="match status" value="1"/>
</dbReference>
<dbReference type="FunFam" id="1.10.287.610:FF:000002">
    <property type="entry name" value="DNA ligase"/>
    <property type="match status" value="1"/>
</dbReference>
<dbReference type="Gene3D" id="1.10.287.610">
    <property type="entry name" value="Helix hairpin bin"/>
    <property type="match status" value="1"/>
</dbReference>
<feature type="binding site" evidence="14">
    <location>
        <begin position="36"/>
        <end position="40"/>
    </location>
    <ligand>
        <name>NAD(+)</name>
        <dbReference type="ChEBI" id="CHEBI:57540"/>
    </ligand>
</feature>
<feature type="binding site" evidence="14">
    <location>
        <position position="138"/>
    </location>
    <ligand>
        <name>NAD(+)</name>
        <dbReference type="ChEBI" id="CHEBI:57540"/>
    </ligand>
</feature>
<evidence type="ECO:0000256" key="13">
    <source>
        <dbReference type="ARBA" id="ARBA00060881"/>
    </source>
</evidence>
<dbReference type="InterPro" id="IPR018239">
    <property type="entry name" value="DNA_ligase_AS"/>
</dbReference>
<dbReference type="STRING" id="592015.HMPREF1705_03886"/>
<dbReference type="FunFam" id="3.30.470.30:FF:000001">
    <property type="entry name" value="DNA ligase"/>
    <property type="match status" value="1"/>
</dbReference>
<dbReference type="PIRSF" id="PIRSF001604">
    <property type="entry name" value="LigA"/>
    <property type="match status" value="1"/>
</dbReference>